<keyword evidence="2 10" id="KW-0235">DNA replication</keyword>
<dbReference type="InterPro" id="IPR013840">
    <property type="entry name" value="DNAligase_N"/>
</dbReference>
<dbReference type="Pfam" id="PF12826">
    <property type="entry name" value="HHH_2"/>
    <property type="match status" value="1"/>
</dbReference>
<feature type="binding site" evidence="10">
    <location>
        <position position="387"/>
    </location>
    <ligand>
        <name>Zn(2+)</name>
        <dbReference type="ChEBI" id="CHEBI:29105"/>
    </ligand>
</feature>
<dbReference type="SUPFAM" id="SSF52113">
    <property type="entry name" value="BRCT domain"/>
    <property type="match status" value="1"/>
</dbReference>
<keyword evidence="10" id="KW-0460">Magnesium</keyword>
<comment type="similarity">
    <text evidence="10">Belongs to the NAD-dependent DNA ligase family. LigA subfamily.</text>
</comment>
<dbReference type="NCBIfam" id="TIGR00575">
    <property type="entry name" value="dnlj"/>
    <property type="match status" value="1"/>
</dbReference>
<evidence type="ECO:0000256" key="1">
    <source>
        <dbReference type="ARBA" id="ARBA00022598"/>
    </source>
</evidence>
<dbReference type="InterPro" id="IPR013839">
    <property type="entry name" value="DNAligase_adenylation"/>
</dbReference>
<keyword evidence="7 10" id="KW-0234">DNA repair</keyword>
<keyword evidence="5 10" id="KW-0862">Zinc</keyword>
<proteinExistence type="inferred from homology"/>
<feature type="binding site" evidence="10">
    <location>
        <position position="298"/>
    </location>
    <ligand>
        <name>NAD(+)</name>
        <dbReference type="ChEBI" id="CHEBI:57540"/>
    </ligand>
</feature>
<dbReference type="InterPro" id="IPR001679">
    <property type="entry name" value="DNA_ligase"/>
</dbReference>
<dbReference type="AlphaFoldDB" id="A0A9D2RFU2"/>
<evidence type="ECO:0000256" key="9">
    <source>
        <dbReference type="ARBA" id="ARBA00034005"/>
    </source>
</evidence>
<dbReference type="Pfam" id="PF00533">
    <property type="entry name" value="BRCT"/>
    <property type="match status" value="1"/>
</dbReference>
<dbReference type="SMART" id="SM00532">
    <property type="entry name" value="LIGANc"/>
    <property type="match status" value="1"/>
</dbReference>
<comment type="caution">
    <text evidence="12">The sequence shown here is derived from an EMBL/GenBank/DDBJ whole genome shotgun (WGS) entry which is preliminary data.</text>
</comment>
<dbReference type="SUPFAM" id="SSF47781">
    <property type="entry name" value="RuvA domain 2-like"/>
    <property type="match status" value="1"/>
</dbReference>
<dbReference type="Gene3D" id="1.10.150.20">
    <property type="entry name" value="5' to 3' exonuclease, C-terminal subdomain"/>
    <property type="match status" value="2"/>
</dbReference>
<dbReference type="InterPro" id="IPR012340">
    <property type="entry name" value="NA-bd_OB-fold"/>
</dbReference>
<accession>A0A9D2RFU2</accession>
<dbReference type="CDD" id="cd17748">
    <property type="entry name" value="BRCT_DNA_ligase_like"/>
    <property type="match status" value="1"/>
</dbReference>
<keyword evidence="1 10" id="KW-0436">Ligase</keyword>
<dbReference type="SUPFAM" id="SSF50249">
    <property type="entry name" value="Nucleic acid-binding proteins"/>
    <property type="match status" value="1"/>
</dbReference>
<name>A0A9D2RFU2_9FIRM</name>
<dbReference type="PROSITE" id="PS50172">
    <property type="entry name" value="BRCT"/>
    <property type="match status" value="1"/>
</dbReference>
<dbReference type="InterPro" id="IPR001357">
    <property type="entry name" value="BRCT_dom"/>
</dbReference>
<feature type="binding site" evidence="10">
    <location>
        <position position="390"/>
    </location>
    <ligand>
        <name>Zn(2+)</name>
        <dbReference type="ChEBI" id="CHEBI:29105"/>
    </ligand>
</feature>
<keyword evidence="3 10" id="KW-0479">Metal-binding</keyword>
<dbReference type="Pfam" id="PF01653">
    <property type="entry name" value="DNA_ligase_aden"/>
    <property type="match status" value="1"/>
</dbReference>
<dbReference type="InterPro" id="IPR041663">
    <property type="entry name" value="DisA/LigA_HHH"/>
</dbReference>
<evidence type="ECO:0000256" key="2">
    <source>
        <dbReference type="ARBA" id="ARBA00022705"/>
    </source>
</evidence>
<feature type="binding site" evidence="10">
    <location>
        <position position="407"/>
    </location>
    <ligand>
        <name>Zn(2+)</name>
        <dbReference type="ChEBI" id="CHEBI:29105"/>
    </ligand>
</feature>
<evidence type="ECO:0000259" key="11">
    <source>
        <dbReference type="PROSITE" id="PS50172"/>
    </source>
</evidence>
<feature type="binding site" evidence="10">
    <location>
        <begin position="81"/>
        <end position="82"/>
    </location>
    <ligand>
        <name>NAD(+)</name>
        <dbReference type="ChEBI" id="CHEBI:57540"/>
    </ligand>
</feature>
<feature type="binding site" evidence="10">
    <location>
        <position position="126"/>
    </location>
    <ligand>
        <name>NAD(+)</name>
        <dbReference type="ChEBI" id="CHEBI:57540"/>
    </ligand>
</feature>
<dbReference type="InterPro" id="IPR004150">
    <property type="entry name" value="NAD_DNA_ligase_OB"/>
</dbReference>
<dbReference type="GO" id="GO:0006281">
    <property type="term" value="P:DNA repair"/>
    <property type="evidence" value="ECO:0007669"/>
    <property type="project" value="UniProtKB-KW"/>
</dbReference>
<dbReference type="Gene3D" id="3.40.50.10190">
    <property type="entry name" value="BRCT domain"/>
    <property type="match status" value="1"/>
</dbReference>
<dbReference type="Gene3D" id="3.30.470.30">
    <property type="entry name" value="DNA ligase/mRNA capping enzyme"/>
    <property type="match status" value="1"/>
</dbReference>
<dbReference type="Gene3D" id="2.40.50.140">
    <property type="entry name" value="Nucleic acid-binding proteins"/>
    <property type="match status" value="1"/>
</dbReference>
<keyword evidence="4 10" id="KW-0227">DNA damage</keyword>
<evidence type="ECO:0000256" key="3">
    <source>
        <dbReference type="ARBA" id="ARBA00022723"/>
    </source>
</evidence>
<dbReference type="InterPro" id="IPR036420">
    <property type="entry name" value="BRCT_dom_sf"/>
</dbReference>
<organism evidence="12 13">
    <name type="scientific">Candidatus Mediterraneibacter quadrami</name>
    <dbReference type="NCBI Taxonomy" id="2838684"/>
    <lineage>
        <taxon>Bacteria</taxon>
        <taxon>Bacillati</taxon>
        <taxon>Bacillota</taxon>
        <taxon>Clostridia</taxon>
        <taxon>Lachnospirales</taxon>
        <taxon>Lachnospiraceae</taxon>
        <taxon>Mediterraneibacter</taxon>
    </lineage>
</organism>
<evidence type="ECO:0000256" key="8">
    <source>
        <dbReference type="ARBA" id="ARBA00023211"/>
    </source>
</evidence>
<dbReference type="GO" id="GO:0003911">
    <property type="term" value="F:DNA ligase (NAD+) activity"/>
    <property type="evidence" value="ECO:0007669"/>
    <property type="project" value="UniProtKB-UniRule"/>
</dbReference>
<feature type="binding site" evidence="10">
    <location>
        <position position="412"/>
    </location>
    <ligand>
        <name>Zn(2+)</name>
        <dbReference type="ChEBI" id="CHEBI:29105"/>
    </ligand>
</feature>
<feature type="active site" description="N6-AMP-lysine intermediate" evidence="10">
    <location>
        <position position="105"/>
    </location>
</feature>
<dbReference type="InterPro" id="IPR010994">
    <property type="entry name" value="RuvA_2-like"/>
</dbReference>
<feature type="binding site" evidence="10">
    <location>
        <position position="160"/>
    </location>
    <ligand>
        <name>NAD(+)</name>
        <dbReference type="ChEBI" id="CHEBI:57540"/>
    </ligand>
</feature>
<keyword evidence="6 10" id="KW-0520">NAD</keyword>
<dbReference type="Proteomes" id="UP000823909">
    <property type="component" value="Unassembled WGS sequence"/>
</dbReference>
<evidence type="ECO:0000313" key="12">
    <source>
        <dbReference type="EMBL" id="HJD42233.1"/>
    </source>
</evidence>
<dbReference type="EC" id="6.5.1.2" evidence="10"/>
<evidence type="ECO:0000256" key="7">
    <source>
        <dbReference type="ARBA" id="ARBA00023204"/>
    </source>
</evidence>
<dbReference type="SUPFAM" id="SSF56091">
    <property type="entry name" value="DNA ligase/mRNA capping enzyme, catalytic domain"/>
    <property type="match status" value="1"/>
</dbReference>
<sequence length="654" mass="73473">MEENKMTRMRELVDILNRARRAYEQEDQEIMSNYEYDRLYDELERLEKELGTRLASSPTVNVGYEVLSELPKERHERPMLSLDKTKDVERLKEFLGDQKAMISWKLDGLTIVLTYQNGGLVKAVTRGNGEVGEVVTNNARVFKNVPLSIPYQGELVLRGEAVISYKDFEKINEEIGDADAKYKNPRNLCSGSVRQLNNEITAKRNVRFYAFTLVRAEGVDFHNSRICQMGWLKSQGFDVVENHPVTRETIEGEVAWFAEHISENEVPSDGLVLVYDDIAYGQSLGTTAKFPRDSFAFKWADEIRETTLLEIEWSPSRTGLINPVAIFEPVELEGTTVSRASVHNISIMEELELGVGDRITVYKANMIIPQIAENLTRSGVKDIPAACPVCGGATRISMENETKTLYCTNPKCQAKHVKSFTLFVSRDAMNIDGLSEATLEKFIINGYIKDFTDLFHLDRYADQIRAMEGFGEKSYENLQNSIAAARTTTLPRLVYSLGIPNIGIANAKMICRAFANDPERILNATAEELSAIDGVGDVIAGTFVDYFTDAEHRELFEKLLDEVEIPQEEVTADAEKFAGMNFVITGSVTHFANRSEVKEEIEKRGGKVTGSVTSKTNYLINNDVNSTSSKNRKARELGIPIISEEEFLEMMGGI</sequence>
<dbReference type="EMBL" id="DWUU01000025">
    <property type="protein sequence ID" value="HJD42233.1"/>
    <property type="molecule type" value="Genomic_DNA"/>
</dbReference>
<comment type="cofactor">
    <cofactor evidence="10">
        <name>Mg(2+)</name>
        <dbReference type="ChEBI" id="CHEBI:18420"/>
    </cofactor>
    <cofactor evidence="10">
        <name>Mn(2+)</name>
        <dbReference type="ChEBI" id="CHEBI:29035"/>
    </cofactor>
</comment>
<gene>
    <name evidence="10 12" type="primary">ligA</name>
    <name evidence="12" type="ORF">H9910_04395</name>
</gene>
<evidence type="ECO:0000256" key="5">
    <source>
        <dbReference type="ARBA" id="ARBA00022833"/>
    </source>
</evidence>
<dbReference type="HAMAP" id="MF_01588">
    <property type="entry name" value="DNA_ligase_A"/>
    <property type="match status" value="1"/>
</dbReference>
<evidence type="ECO:0000313" key="13">
    <source>
        <dbReference type="Proteomes" id="UP000823909"/>
    </source>
</evidence>
<evidence type="ECO:0000256" key="10">
    <source>
        <dbReference type="HAMAP-Rule" id="MF_01588"/>
    </source>
</evidence>
<comment type="caution">
    <text evidence="10">Lacks conserved residue(s) required for the propagation of feature annotation.</text>
</comment>
<dbReference type="NCBIfam" id="NF005932">
    <property type="entry name" value="PRK07956.1"/>
    <property type="match status" value="1"/>
</dbReference>
<protein>
    <recommendedName>
        <fullName evidence="10">DNA ligase</fullName>
        <ecNumber evidence="10">6.5.1.2</ecNumber>
    </recommendedName>
    <alternativeName>
        <fullName evidence="10">Polydeoxyribonucleotide synthase [NAD(+)]</fullName>
    </alternativeName>
</protein>
<dbReference type="GO" id="GO:0006260">
    <property type="term" value="P:DNA replication"/>
    <property type="evidence" value="ECO:0007669"/>
    <property type="project" value="UniProtKB-KW"/>
</dbReference>
<evidence type="ECO:0000256" key="4">
    <source>
        <dbReference type="ARBA" id="ARBA00022763"/>
    </source>
</evidence>
<dbReference type="Pfam" id="PF03120">
    <property type="entry name" value="OB_DNA_ligase"/>
    <property type="match status" value="1"/>
</dbReference>
<dbReference type="GO" id="GO:0046872">
    <property type="term" value="F:metal ion binding"/>
    <property type="evidence" value="ECO:0007669"/>
    <property type="project" value="UniProtKB-KW"/>
</dbReference>
<comment type="catalytic activity">
    <reaction evidence="9 10">
        <text>NAD(+) + (deoxyribonucleotide)n-3'-hydroxyl + 5'-phospho-(deoxyribonucleotide)m = (deoxyribonucleotide)n+m + AMP + beta-nicotinamide D-nucleotide.</text>
        <dbReference type="EC" id="6.5.1.2"/>
    </reaction>
</comment>
<keyword evidence="8 10" id="KW-0464">Manganese</keyword>
<dbReference type="Gene3D" id="1.10.287.610">
    <property type="entry name" value="Helix hairpin bin"/>
    <property type="match status" value="1"/>
</dbReference>
<reference evidence="12" key="1">
    <citation type="journal article" date="2021" name="PeerJ">
        <title>Extensive microbial diversity within the chicken gut microbiome revealed by metagenomics and culture.</title>
        <authorList>
            <person name="Gilroy R."/>
            <person name="Ravi A."/>
            <person name="Getino M."/>
            <person name="Pursley I."/>
            <person name="Horton D.L."/>
            <person name="Alikhan N.F."/>
            <person name="Baker D."/>
            <person name="Gharbi K."/>
            <person name="Hall N."/>
            <person name="Watson M."/>
            <person name="Adriaenssens E.M."/>
            <person name="Foster-Nyarko E."/>
            <person name="Jarju S."/>
            <person name="Secka A."/>
            <person name="Antonio M."/>
            <person name="Oren A."/>
            <person name="Chaudhuri R.R."/>
            <person name="La Ragione R."/>
            <person name="Hildebrand F."/>
            <person name="Pallen M.J."/>
        </authorList>
    </citation>
    <scope>NUCLEOTIDE SEQUENCE</scope>
    <source>
        <strain evidence="12">ChiBcec15-3976</strain>
    </source>
</reference>
<reference evidence="12" key="2">
    <citation type="submission" date="2021-04" db="EMBL/GenBank/DDBJ databases">
        <authorList>
            <person name="Gilroy R."/>
        </authorList>
    </citation>
    <scope>NUCLEOTIDE SEQUENCE</scope>
    <source>
        <strain evidence="12">ChiBcec15-3976</strain>
    </source>
</reference>
<dbReference type="PIRSF" id="PIRSF001604">
    <property type="entry name" value="LigA"/>
    <property type="match status" value="1"/>
</dbReference>
<comment type="function">
    <text evidence="10">DNA ligase that catalyzes the formation of phosphodiester linkages between 5'-phosphoryl and 3'-hydroxyl groups in double-stranded DNA using NAD as a coenzyme and as the energy source for the reaction. It is essential for DNA replication and repair of damaged DNA.</text>
</comment>
<dbReference type="SMART" id="SM00292">
    <property type="entry name" value="BRCT"/>
    <property type="match status" value="1"/>
</dbReference>
<feature type="domain" description="BRCT" evidence="11">
    <location>
        <begin position="572"/>
        <end position="651"/>
    </location>
</feature>
<evidence type="ECO:0000256" key="6">
    <source>
        <dbReference type="ARBA" id="ARBA00023027"/>
    </source>
</evidence>